<dbReference type="GeneID" id="56082558"/>
<accession>A0A7D5P5V2</accession>
<feature type="compositionally biased region" description="Basic residues" evidence="1">
    <location>
        <begin position="1"/>
        <end position="11"/>
    </location>
</feature>
<dbReference type="EMBL" id="CP058909">
    <property type="protein sequence ID" value="QLH81603.1"/>
    <property type="molecule type" value="Genomic_DNA"/>
</dbReference>
<reference evidence="2 3" key="1">
    <citation type="submission" date="2020-07" db="EMBL/GenBank/DDBJ databases">
        <title>Halosimplex litoreum sp. nov. and Halosimplex rubrum sp. nov., isolated from different salt environments.</title>
        <authorList>
            <person name="Cui H."/>
        </authorList>
    </citation>
    <scope>NUCLEOTIDE SEQUENCE [LARGE SCALE GENOMIC DNA]</scope>
    <source>
        <strain evidence="2 3">R2</strain>
    </source>
</reference>
<sequence>MWGPSARRRVERRPTDETGTAVTDPAGGRDDSDGLTRRAALAAVGAGAATGLAGCLGGGRETVVLTGMELYNWTGASITVEITLSADGSELFATTETVANDSSTRITRDWSGEPAAYRLQVDPVDADLDVDAELPDGTWARGRCAWAEVDFGSPNRQREPGGATEAYSASAQLRENDEGPFGEQCPSE</sequence>
<dbReference type="AlphaFoldDB" id="A0A7D5P5V2"/>
<feature type="region of interest" description="Disordered" evidence="1">
    <location>
        <begin position="151"/>
        <end position="188"/>
    </location>
</feature>
<protein>
    <submittedName>
        <fullName evidence="2">Uncharacterized protein</fullName>
    </submittedName>
</protein>
<name>A0A7D5P5V2_9EURY</name>
<evidence type="ECO:0000313" key="2">
    <source>
        <dbReference type="EMBL" id="QLH81603.1"/>
    </source>
</evidence>
<dbReference type="RefSeq" id="WP_179921754.1">
    <property type="nucleotide sequence ID" value="NZ_CP058909.1"/>
</dbReference>
<evidence type="ECO:0000313" key="3">
    <source>
        <dbReference type="Proteomes" id="UP000509346"/>
    </source>
</evidence>
<dbReference type="OrthoDB" id="241065at2157"/>
<evidence type="ECO:0000256" key="1">
    <source>
        <dbReference type="SAM" id="MobiDB-lite"/>
    </source>
</evidence>
<feature type="region of interest" description="Disordered" evidence="1">
    <location>
        <begin position="1"/>
        <end position="33"/>
    </location>
</feature>
<gene>
    <name evidence="2" type="ORF">HZS54_08175</name>
</gene>
<dbReference type="KEGG" id="hpel:HZS54_08175"/>
<proteinExistence type="predicted"/>
<keyword evidence="3" id="KW-1185">Reference proteome</keyword>
<organism evidence="2 3">
    <name type="scientific">Halosimplex pelagicum</name>
    <dbReference type="NCBI Taxonomy" id="869886"/>
    <lineage>
        <taxon>Archaea</taxon>
        <taxon>Methanobacteriati</taxon>
        <taxon>Methanobacteriota</taxon>
        <taxon>Stenosarchaea group</taxon>
        <taxon>Halobacteria</taxon>
        <taxon>Halobacteriales</taxon>
        <taxon>Haloarculaceae</taxon>
        <taxon>Halosimplex</taxon>
    </lineage>
</organism>
<dbReference type="Proteomes" id="UP000509346">
    <property type="component" value="Chromosome"/>
</dbReference>